<reference evidence="4 5" key="1">
    <citation type="journal article" date="2023" name="Plants (Basel)">
        <title>Bridging the Gap: Combining Genomics and Transcriptomics Approaches to Understand Stylosanthes scabra, an Orphan Legume from the Brazilian Caatinga.</title>
        <authorList>
            <person name="Ferreira-Neto J.R.C."/>
            <person name="da Silva M.D."/>
            <person name="Binneck E."/>
            <person name="de Melo N.F."/>
            <person name="da Silva R.H."/>
            <person name="de Melo A.L.T.M."/>
            <person name="Pandolfi V."/>
            <person name="Bustamante F.O."/>
            <person name="Brasileiro-Vidal A.C."/>
            <person name="Benko-Iseppon A.M."/>
        </authorList>
    </citation>
    <scope>NUCLEOTIDE SEQUENCE [LARGE SCALE GENOMIC DNA]</scope>
    <source>
        <tissue evidence="4">Leaves</tissue>
    </source>
</reference>
<dbReference type="Pfam" id="PF20167">
    <property type="entry name" value="Transposase_32"/>
    <property type="match status" value="1"/>
</dbReference>
<feature type="region of interest" description="Disordered" evidence="2">
    <location>
        <begin position="1"/>
        <end position="29"/>
    </location>
</feature>
<keyword evidence="5" id="KW-1185">Reference proteome</keyword>
<feature type="domain" description="Putative plant transposon protein" evidence="3">
    <location>
        <begin position="73"/>
        <end position="264"/>
    </location>
</feature>
<proteinExistence type="predicted"/>
<feature type="coiled-coil region" evidence="1">
    <location>
        <begin position="413"/>
        <end position="443"/>
    </location>
</feature>
<dbReference type="Proteomes" id="UP001341840">
    <property type="component" value="Unassembled WGS sequence"/>
</dbReference>
<evidence type="ECO:0000256" key="1">
    <source>
        <dbReference type="SAM" id="Coils"/>
    </source>
</evidence>
<feature type="region of interest" description="Disordered" evidence="2">
    <location>
        <begin position="302"/>
        <end position="325"/>
    </location>
</feature>
<evidence type="ECO:0000313" key="5">
    <source>
        <dbReference type="Proteomes" id="UP001341840"/>
    </source>
</evidence>
<sequence>MAPKTRKRNASDAPSPLQRPNAPPEPTYDATRFKSLAHARLYEEMVQFRMPIPEVPFSLKKNEFKHIKDKITRRGWDLLCNLPQKKMGIMLLREFYANDRITRRGKQSNPHYMTSVRGKDIDFSPKSIRVILQLPDIDDSEQSYEARRKADDQRLNDVLRDIGEPFAQWKLDNKGKPSQIKRRELNPTARGWFDFVRRSLLPTSNNSEVTVERAVLIHSIIEGLDIKAELLITENISAATESKDQAKRLPFPSIIYRLLYANGIKKIDGDKLIPIERPITAESMTKNKYLEIQQEIQQLFPQHPPQDQQPPQVQQEQNQHDQTPPQQFNWQELNQQFQQMRVDQSNFYQNFQEQQKQFFEDFGNQQKLYKQEFQDLRVQQHQYHQELQNQQTLTNKAVKELKKSQDKHHKEFFAHKKELQRQYQKDREEYENEERKLAEQGTKFGSNSAHSPTHRRGSWRLCVLQHEQTMPRYPLIKPRRGHQLCLSMHRRRSPCICVDHHPSAQEQAIPRLD</sequence>
<dbReference type="InterPro" id="IPR046796">
    <property type="entry name" value="Transposase_32_dom"/>
</dbReference>
<evidence type="ECO:0000259" key="3">
    <source>
        <dbReference type="Pfam" id="PF20167"/>
    </source>
</evidence>
<name>A0ABU6SXI4_9FABA</name>
<feature type="compositionally biased region" description="Low complexity" evidence="2">
    <location>
        <begin position="309"/>
        <end position="322"/>
    </location>
</feature>
<dbReference type="EMBL" id="JASCZI010062402">
    <property type="protein sequence ID" value="MED6140448.1"/>
    <property type="molecule type" value="Genomic_DNA"/>
</dbReference>
<gene>
    <name evidence="4" type="ORF">PIB30_093356</name>
</gene>
<evidence type="ECO:0000256" key="2">
    <source>
        <dbReference type="SAM" id="MobiDB-lite"/>
    </source>
</evidence>
<accession>A0ABU6SXI4</accession>
<evidence type="ECO:0000313" key="4">
    <source>
        <dbReference type="EMBL" id="MED6140448.1"/>
    </source>
</evidence>
<keyword evidence="1" id="KW-0175">Coiled coil</keyword>
<comment type="caution">
    <text evidence="4">The sequence shown here is derived from an EMBL/GenBank/DDBJ whole genome shotgun (WGS) entry which is preliminary data.</text>
</comment>
<protein>
    <recommendedName>
        <fullName evidence="3">Putative plant transposon protein domain-containing protein</fullName>
    </recommendedName>
</protein>
<organism evidence="4 5">
    <name type="scientific">Stylosanthes scabra</name>
    <dbReference type="NCBI Taxonomy" id="79078"/>
    <lineage>
        <taxon>Eukaryota</taxon>
        <taxon>Viridiplantae</taxon>
        <taxon>Streptophyta</taxon>
        <taxon>Embryophyta</taxon>
        <taxon>Tracheophyta</taxon>
        <taxon>Spermatophyta</taxon>
        <taxon>Magnoliopsida</taxon>
        <taxon>eudicotyledons</taxon>
        <taxon>Gunneridae</taxon>
        <taxon>Pentapetalae</taxon>
        <taxon>rosids</taxon>
        <taxon>fabids</taxon>
        <taxon>Fabales</taxon>
        <taxon>Fabaceae</taxon>
        <taxon>Papilionoideae</taxon>
        <taxon>50 kb inversion clade</taxon>
        <taxon>dalbergioids sensu lato</taxon>
        <taxon>Dalbergieae</taxon>
        <taxon>Pterocarpus clade</taxon>
        <taxon>Stylosanthes</taxon>
    </lineage>
</organism>
<feature type="non-terminal residue" evidence="4">
    <location>
        <position position="513"/>
    </location>
</feature>